<comment type="function">
    <text evidence="1">Part of the binding-protein-dependent transport system for glutamine; probably responsible for the translocation of the substrate across the membrane.</text>
</comment>
<dbReference type="InterPro" id="IPR043429">
    <property type="entry name" value="ArtM/GltK/GlnP/TcyL/YhdX-like"/>
</dbReference>
<name>A0A486UDU2_KLEPN</name>
<evidence type="ECO:0000259" key="13">
    <source>
        <dbReference type="PROSITE" id="PS50928"/>
    </source>
</evidence>
<keyword evidence="7" id="KW-0997">Cell inner membrane</keyword>
<feature type="transmembrane region" description="Helical" evidence="12">
    <location>
        <begin position="54"/>
        <end position="80"/>
    </location>
</feature>
<evidence type="ECO:0000256" key="10">
    <source>
        <dbReference type="ARBA" id="ARBA00022989"/>
    </source>
</evidence>
<evidence type="ECO:0000256" key="1">
    <source>
        <dbReference type="ARBA" id="ARBA00003159"/>
    </source>
</evidence>
<evidence type="ECO:0000256" key="5">
    <source>
        <dbReference type="ARBA" id="ARBA00022448"/>
    </source>
</evidence>
<dbReference type="EMBL" id="CAAHDB010000029">
    <property type="protein sequence ID" value="VGM36889.1"/>
    <property type="molecule type" value="Genomic_DNA"/>
</dbReference>
<dbReference type="Gene3D" id="1.10.3720.10">
    <property type="entry name" value="MetI-like"/>
    <property type="match status" value="1"/>
</dbReference>
<evidence type="ECO:0000256" key="11">
    <source>
        <dbReference type="ARBA" id="ARBA00023136"/>
    </source>
</evidence>
<dbReference type="InterPro" id="IPR010065">
    <property type="entry name" value="AA_ABC_transptr_permease_3TM"/>
</dbReference>
<proteinExistence type="inferred from homology"/>
<evidence type="ECO:0000256" key="4">
    <source>
        <dbReference type="ARBA" id="ARBA00016506"/>
    </source>
</evidence>
<keyword evidence="11 12" id="KW-0472">Membrane</keyword>
<dbReference type="Pfam" id="PF00528">
    <property type="entry name" value="BPD_transp_1"/>
    <property type="match status" value="1"/>
</dbReference>
<dbReference type="PROSITE" id="PS50928">
    <property type="entry name" value="ABC_TM1"/>
    <property type="match status" value="1"/>
</dbReference>
<dbReference type="InterPro" id="IPR035906">
    <property type="entry name" value="MetI-like_sf"/>
</dbReference>
<dbReference type="GO" id="GO:0022857">
    <property type="term" value="F:transmembrane transporter activity"/>
    <property type="evidence" value="ECO:0007669"/>
    <property type="project" value="InterPro"/>
</dbReference>
<protein>
    <recommendedName>
        <fullName evidence="4">Putative glutamine transport system permease protein GlnP</fullName>
    </recommendedName>
</protein>
<evidence type="ECO:0000256" key="7">
    <source>
        <dbReference type="ARBA" id="ARBA00022519"/>
    </source>
</evidence>
<keyword evidence="6" id="KW-1003">Cell membrane</keyword>
<keyword evidence="5 12" id="KW-0813">Transport</keyword>
<feature type="domain" description="ABC transmembrane type-1" evidence="13">
    <location>
        <begin position="21"/>
        <end position="211"/>
    </location>
</feature>
<comment type="subcellular location">
    <subcellularLocation>
        <location evidence="2">Cell inner membrane</location>
        <topology evidence="2">Multi-pass membrane protein</topology>
    </subcellularLocation>
    <subcellularLocation>
        <location evidence="12">Cell membrane</location>
        <topology evidence="12">Multi-pass membrane protein</topology>
    </subcellularLocation>
</comment>
<feature type="transmembrane region" description="Helical" evidence="12">
    <location>
        <begin position="86"/>
        <end position="106"/>
    </location>
</feature>
<reference evidence="14" key="1">
    <citation type="submission" date="2019-03" db="EMBL/GenBank/DDBJ databases">
        <authorList>
            <consortium name="Pathogen Informatics"/>
        </authorList>
    </citation>
    <scope>NUCLEOTIDE SEQUENCE</scope>
    <source>
        <strain evidence="14">5012STDY7626459</strain>
    </source>
</reference>
<evidence type="ECO:0000256" key="8">
    <source>
        <dbReference type="ARBA" id="ARBA00022692"/>
    </source>
</evidence>
<evidence type="ECO:0000256" key="12">
    <source>
        <dbReference type="RuleBase" id="RU363032"/>
    </source>
</evidence>
<gene>
    <name evidence="14" type="primary">yecS_6</name>
    <name evidence="14" type="ORF">SAMEA4873655_05068</name>
</gene>
<dbReference type="FunFam" id="1.10.3720.10:FF:000033">
    <property type="entry name" value="Polar amino acid ABC transporter permease"/>
    <property type="match status" value="1"/>
</dbReference>
<sequence length="223" mass="24283">MSLDLNFAPVFASSDALLAGTLVTIEITLCALLLSCLLGLLIGVARINPQGKVLYGLASGYVAIIRGTPLLVQLFIWYYGLPRLGVMLPSFFCGVIGLGLYSAAYVSEIVRGAIMSVERGQNEAARSLGMSSKQAMIKIILPQAIVRMLPPLGNEFIALIKNSALVSLITIHDVMQQGNTIISNTYRDLETYLVIAVIYFVLTSLTVTALRHYEKRHHQKGVQ</sequence>
<feature type="transmembrane region" description="Helical" evidence="12">
    <location>
        <begin position="16"/>
        <end position="42"/>
    </location>
</feature>
<keyword evidence="9" id="KW-0029">Amino-acid transport</keyword>
<keyword evidence="8 12" id="KW-0812">Transmembrane</keyword>
<feature type="transmembrane region" description="Helical" evidence="12">
    <location>
        <begin position="191"/>
        <end position="210"/>
    </location>
</feature>
<dbReference type="GO" id="GO:0006865">
    <property type="term" value="P:amino acid transport"/>
    <property type="evidence" value="ECO:0007669"/>
    <property type="project" value="UniProtKB-KW"/>
</dbReference>
<dbReference type="SUPFAM" id="SSF161098">
    <property type="entry name" value="MetI-like"/>
    <property type="match status" value="1"/>
</dbReference>
<comment type="similarity">
    <text evidence="3">Belongs to the binding-protein-dependent transport system permease family. HisMQ subfamily.</text>
</comment>
<dbReference type="RefSeq" id="WP_023280952.1">
    <property type="nucleotide sequence ID" value="NZ_CABGUO010000033.1"/>
</dbReference>
<dbReference type="InterPro" id="IPR000515">
    <property type="entry name" value="MetI-like"/>
</dbReference>
<evidence type="ECO:0000256" key="9">
    <source>
        <dbReference type="ARBA" id="ARBA00022970"/>
    </source>
</evidence>
<evidence type="ECO:0000256" key="2">
    <source>
        <dbReference type="ARBA" id="ARBA00004429"/>
    </source>
</evidence>
<evidence type="ECO:0000313" key="14">
    <source>
        <dbReference type="EMBL" id="VGM36889.1"/>
    </source>
</evidence>
<evidence type="ECO:0000256" key="3">
    <source>
        <dbReference type="ARBA" id="ARBA00010072"/>
    </source>
</evidence>
<evidence type="ECO:0000256" key="6">
    <source>
        <dbReference type="ARBA" id="ARBA00022475"/>
    </source>
</evidence>
<accession>A0A486UDU2</accession>
<dbReference type="PANTHER" id="PTHR30614">
    <property type="entry name" value="MEMBRANE COMPONENT OF AMINO ACID ABC TRANSPORTER"/>
    <property type="match status" value="1"/>
</dbReference>
<dbReference type="AlphaFoldDB" id="A0A486UDU2"/>
<dbReference type="GO" id="GO:0043190">
    <property type="term" value="C:ATP-binding cassette (ABC) transporter complex"/>
    <property type="evidence" value="ECO:0007669"/>
    <property type="project" value="InterPro"/>
</dbReference>
<dbReference type="NCBIfam" id="TIGR01726">
    <property type="entry name" value="HEQRo_perm_3TM"/>
    <property type="match status" value="1"/>
</dbReference>
<dbReference type="CDD" id="cd06261">
    <property type="entry name" value="TM_PBP2"/>
    <property type="match status" value="1"/>
</dbReference>
<keyword evidence="10 12" id="KW-1133">Transmembrane helix</keyword>
<organism evidence="14">
    <name type="scientific">Klebsiella pneumoniae</name>
    <dbReference type="NCBI Taxonomy" id="573"/>
    <lineage>
        <taxon>Bacteria</taxon>
        <taxon>Pseudomonadati</taxon>
        <taxon>Pseudomonadota</taxon>
        <taxon>Gammaproteobacteria</taxon>
        <taxon>Enterobacterales</taxon>
        <taxon>Enterobacteriaceae</taxon>
        <taxon>Klebsiella/Raoultella group</taxon>
        <taxon>Klebsiella</taxon>
        <taxon>Klebsiella pneumoniae complex</taxon>
    </lineage>
</organism>
<dbReference type="PANTHER" id="PTHR30614:SF20">
    <property type="entry name" value="GLUTAMINE TRANSPORT SYSTEM PERMEASE PROTEIN GLNP"/>
    <property type="match status" value="1"/>
</dbReference>